<dbReference type="AlphaFoldDB" id="A0A371EVH0"/>
<evidence type="ECO:0000313" key="1">
    <source>
        <dbReference type="EMBL" id="RDX70032.1"/>
    </source>
</evidence>
<keyword evidence="2" id="KW-1185">Reference proteome</keyword>
<sequence>MASIRLFLYLNIKICNLDEEFYMSNNLTLLFRGFRLSLSQLENDSCGKLFDNLTRFVVKQIILYSSNAHL</sequence>
<accession>A0A371EVH0</accession>
<reference evidence="1" key="1">
    <citation type="submission" date="2018-05" db="EMBL/GenBank/DDBJ databases">
        <title>Draft genome of Mucuna pruriens seed.</title>
        <authorList>
            <person name="Nnadi N.E."/>
            <person name="Vos R."/>
            <person name="Hasami M.H."/>
            <person name="Devisetty U.K."/>
            <person name="Aguiy J.C."/>
        </authorList>
    </citation>
    <scope>NUCLEOTIDE SEQUENCE [LARGE SCALE GENOMIC DNA]</scope>
    <source>
        <strain evidence="1">JCA_2017</strain>
    </source>
</reference>
<dbReference type="Proteomes" id="UP000257109">
    <property type="component" value="Unassembled WGS sequence"/>
</dbReference>
<evidence type="ECO:0000313" key="2">
    <source>
        <dbReference type="Proteomes" id="UP000257109"/>
    </source>
</evidence>
<gene>
    <name evidence="1" type="ORF">CR513_50773</name>
</gene>
<protein>
    <submittedName>
        <fullName evidence="1">Uncharacterized protein</fullName>
    </submittedName>
</protein>
<name>A0A371EVH0_MUCPR</name>
<proteinExistence type="predicted"/>
<feature type="non-terminal residue" evidence="1">
    <location>
        <position position="70"/>
    </location>
</feature>
<dbReference type="EMBL" id="QJKJ01011866">
    <property type="protein sequence ID" value="RDX70032.1"/>
    <property type="molecule type" value="Genomic_DNA"/>
</dbReference>
<organism evidence="1 2">
    <name type="scientific">Mucuna pruriens</name>
    <name type="common">Velvet bean</name>
    <name type="synonym">Dolichos pruriens</name>
    <dbReference type="NCBI Taxonomy" id="157652"/>
    <lineage>
        <taxon>Eukaryota</taxon>
        <taxon>Viridiplantae</taxon>
        <taxon>Streptophyta</taxon>
        <taxon>Embryophyta</taxon>
        <taxon>Tracheophyta</taxon>
        <taxon>Spermatophyta</taxon>
        <taxon>Magnoliopsida</taxon>
        <taxon>eudicotyledons</taxon>
        <taxon>Gunneridae</taxon>
        <taxon>Pentapetalae</taxon>
        <taxon>rosids</taxon>
        <taxon>fabids</taxon>
        <taxon>Fabales</taxon>
        <taxon>Fabaceae</taxon>
        <taxon>Papilionoideae</taxon>
        <taxon>50 kb inversion clade</taxon>
        <taxon>NPAAA clade</taxon>
        <taxon>indigoferoid/millettioid clade</taxon>
        <taxon>Phaseoleae</taxon>
        <taxon>Mucuna</taxon>
    </lineage>
</organism>
<comment type="caution">
    <text evidence="1">The sequence shown here is derived from an EMBL/GenBank/DDBJ whole genome shotgun (WGS) entry which is preliminary data.</text>
</comment>